<evidence type="ECO:0000256" key="1">
    <source>
        <dbReference type="SAM" id="MobiDB-lite"/>
    </source>
</evidence>
<reference evidence="2 3" key="1">
    <citation type="submission" date="2020-04" db="EMBL/GenBank/DDBJ databases">
        <title>Paraburkholderia sp. G-4-1-8 isolated from soil.</title>
        <authorList>
            <person name="Dahal R.H."/>
        </authorList>
    </citation>
    <scope>NUCLEOTIDE SEQUENCE [LARGE SCALE GENOMIC DNA]</scope>
    <source>
        <strain evidence="2 3">G-4-1-8</strain>
    </source>
</reference>
<dbReference type="EMBL" id="JABBFZ010000008">
    <property type="protein sequence ID" value="NML32280.1"/>
    <property type="molecule type" value="Genomic_DNA"/>
</dbReference>
<dbReference type="AlphaFoldDB" id="A0A7X9X6G6"/>
<feature type="region of interest" description="Disordered" evidence="1">
    <location>
        <begin position="83"/>
        <end position="112"/>
    </location>
</feature>
<sequence>MNNDDFASGLPEGLDLRTLSAYVDGELPDAERAAIAAQLGEHPQAAARVAAWRAQKAALRALCGARRRDEGRGWEAAGAWEGREGREGYAGHDDGQASREGPPTRAERETDANANAAFRERATSAEPQPPLDEPTFVLVRRPRPGWQRVGLAACWLAVGAGLTLALGPLAPRLTGGAWNGAWGNFGAQPAGFAQRADVAYAVYSPERRHPVEVAASEEAHLITWLSKRLNRPLSVPSLQEYGYSLVGGRLLPGEAGPAAQFMYENQTGARLTLYVTGSARDATAFRLFRDGNRRTFYWVSDGMGYALSGAIAEGELRTIAIDVCSELGGKPETWQ</sequence>
<protein>
    <submittedName>
        <fullName evidence="2">Anti-sigma factor</fullName>
    </submittedName>
</protein>
<feature type="compositionally biased region" description="Basic and acidic residues" evidence="1">
    <location>
        <begin position="83"/>
        <end position="97"/>
    </location>
</feature>
<proteinExistence type="predicted"/>
<gene>
    <name evidence="2" type="ORF">HHL14_15710</name>
</gene>
<dbReference type="Proteomes" id="UP000583127">
    <property type="component" value="Unassembled WGS sequence"/>
</dbReference>
<evidence type="ECO:0000313" key="2">
    <source>
        <dbReference type="EMBL" id="NML32280.1"/>
    </source>
</evidence>
<keyword evidence="3" id="KW-1185">Reference proteome</keyword>
<comment type="caution">
    <text evidence="2">The sequence shown here is derived from an EMBL/GenBank/DDBJ whole genome shotgun (WGS) entry which is preliminary data.</text>
</comment>
<name>A0A7X9X6G6_9BURK</name>
<evidence type="ECO:0000313" key="3">
    <source>
        <dbReference type="Proteomes" id="UP000583127"/>
    </source>
</evidence>
<organism evidence="2 3">
    <name type="scientific">Paraburkholderia antibiotica</name>
    <dbReference type="NCBI Taxonomy" id="2728839"/>
    <lineage>
        <taxon>Bacteria</taxon>
        <taxon>Pseudomonadati</taxon>
        <taxon>Pseudomonadota</taxon>
        <taxon>Betaproteobacteria</taxon>
        <taxon>Burkholderiales</taxon>
        <taxon>Burkholderiaceae</taxon>
        <taxon>Paraburkholderia</taxon>
    </lineage>
</organism>
<accession>A0A7X9X6G6</accession>
<dbReference type="RefSeq" id="WP_169498531.1">
    <property type="nucleotide sequence ID" value="NZ_JABBFZ010000008.1"/>
</dbReference>